<feature type="region of interest" description="Disordered" evidence="4">
    <location>
        <begin position="1"/>
        <end position="29"/>
    </location>
</feature>
<dbReference type="PANTHER" id="PTHR46682:SF1">
    <property type="entry name" value="ADHESION G-PROTEIN COUPLED RECEPTOR V1"/>
    <property type="match status" value="1"/>
</dbReference>
<proteinExistence type="predicted"/>
<keyword evidence="1" id="KW-0732">Signal</keyword>
<evidence type="ECO:0000256" key="4">
    <source>
        <dbReference type="SAM" id="MobiDB-lite"/>
    </source>
</evidence>
<dbReference type="AlphaFoldDB" id="A0A8J7I1G9"/>
<dbReference type="Pfam" id="PF03160">
    <property type="entry name" value="Calx-beta"/>
    <property type="match status" value="1"/>
</dbReference>
<dbReference type="Proteomes" id="UP000632766">
    <property type="component" value="Unassembled WGS sequence"/>
</dbReference>
<accession>A0A8J7I1G9</accession>
<dbReference type="SUPFAM" id="SSF141072">
    <property type="entry name" value="CalX-like"/>
    <property type="match status" value="1"/>
</dbReference>
<sequence>MSDNTSLQSSSVLDPSVSSPSATKSSLDITQQPQINSLVAASDSTSSQGNGLYAEYYDNKDFTNLKLTRIDNKVDFNWASGSPDSSIGADTFSVRWTGQVQAQYSETYNFYTTTDDGVRLWVDGKQIINSFVNQAAKEISGTIALVAGQKYDIKLEYYENTGQAVAKLAWSSASTAKQIIPQSQLYSDTDFTPPSATVNAATLTTRDGNSYTFTVTYSDVTAVDVTTLDNNDIVVTGPNGFSQSATLVSVDSNSNSGQRTATYSITSLRGEIWSSDNNGTYTIALQANQVKDTRGNSATAAADIGSFQVNIAPNTGIGTGLKGEYYDNIDFTNLKLTRTDSKVDFNWGSGSPNSSIGADTFSVRWTGQVQAQYSETYNFYTTTDDGVRLWVDGKQIINNFVNQAAKEISGTIALVAGQKYDIKLEYYENAGQAVAKLAWSSASTAKQIIPQSQLYLPALAPTITLGSSVTTVKESAGNVIINVVRSGEDLSGTSSVRYATTSVSATPGSDYGTKDVTTEVTGRVTFEAGETSKQISIPILNDSIAESDETLTFVVDQVEGADLGLQRTLTVTIEDDDRTDLDFTQPQVKEDAGTVQVTVTRNYTGTAASVDYTTVDDTAKAGLDYTAISGTLNFAVGESSKTINISIQDDTVAESNEQFSLKFSNAIGVGLGQDTA</sequence>
<dbReference type="SMART" id="SM00758">
    <property type="entry name" value="PA14"/>
    <property type="match status" value="2"/>
</dbReference>
<feature type="compositionally biased region" description="Low complexity" evidence="4">
    <location>
        <begin position="1"/>
        <end position="26"/>
    </location>
</feature>
<dbReference type="InterPro" id="IPR038081">
    <property type="entry name" value="CalX-like_sf"/>
</dbReference>
<dbReference type="PROSITE" id="PS51820">
    <property type="entry name" value="PA14"/>
    <property type="match status" value="2"/>
</dbReference>
<protein>
    <recommendedName>
        <fullName evidence="5">PA14 domain-containing protein</fullName>
    </recommendedName>
</protein>
<reference evidence="6 7" key="1">
    <citation type="journal article" date="2021" name="Int. J. Syst. Evol. Microbiol.">
        <title>Amazonocrinis nigriterrae gen. nov., sp. nov., Atlanticothrix silvestris gen. nov., sp. nov. and Dendronalium phyllosphericum gen. nov., sp. nov., nostocacean cyanobacteria from Brazilian environments.</title>
        <authorList>
            <person name="Alvarenga D.O."/>
            <person name="Andreote A.P.D."/>
            <person name="Branco L.H.Z."/>
            <person name="Delbaje E."/>
            <person name="Cruz R.B."/>
            <person name="Varani A.M."/>
            <person name="Fiore M.F."/>
        </authorList>
    </citation>
    <scope>NUCLEOTIDE SEQUENCE [LARGE SCALE GENOMIC DNA]</scope>
    <source>
        <strain evidence="6 7">CENA67</strain>
    </source>
</reference>
<feature type="domain" description="PA14" evidence="5">
    <location>
        <begin position="47"/>
        <end position="184"/>
    </location>
</feature>
<evidence type="ECO:0000256" key="1">
    <source>
        <dbReference type="ARBA" id="ARBA00022729"/>
    </source>
</evidence>
<dbReference type="PANTHER" id="PTHR46682">
    <property type="entry name" value="ADHESION G-PROTEIN COUPLED RECEPTOR V1"/>
    <property type="match status" value="1"/>
</dbReference>
<dbReference type="Pfam" id="PF07691">
    <property type="entry name" value="PA14"/>
    <property type="match status" value="2"/>
</dbReference>
<dbReference type="InterPro" id="IPR037524">
    <property type="entry name" value="PA14/GLEYA"/>
</dbReference>
<evidence type="ECO:0000256" key="2">
    <source>
        <dbReference type="ARBA" id="ARBA00022737"/>
    </source>
</evidence>
<dbReference type="RefSeq" id="WP_198128067.1">
    <property type="nucleotide sequence ID" value="NZ_JAECZC010000089.1"/>
</dbReference>
<dbReference type="SUPFAM" id="SSF56988">
    <property type="entry name" value="Anthrax protective antigen"/>
    <property type="match status" value="2"/>
</dbReference>
<name>A0A8J7I1G9_9NOST</name>
<dbReference type="InterPro" id="IPR011658">
    <property type="entry name" value="PA14_dom"/>
</dbReference>
<dbReference type="Gene3D" id="2.60.40.2030">
    <property type="match status" value="1"/>
</dbReference>
<evidence type="ECO:0000313" key="7">
    <source>
        <dbReference type="Proteomes" id="UP000632766"/>
    </source>
</evidence>
<feature type="non-terminal residue" evidence="6">
    <location>
        <position position="676"/>
    </location>
</feature>
<comment type="caution">
    <text evidence="6">The sequence shown here is derived from an EMBL/GenBank/DDBJ whole genome shotgun (WGS) entry which is preliminary data.</text>
</comment>
<dbReference type="SMART" id="SM00237">
    <property type="entry name" value="Calx_beta"/>
    <property type="match status" value="2"/>
</dbReference>
<dbReference type="InterPro" id="IPR026919">
    <property type="entry name" value="ADGRV1"/>
</dbReference>
<organism evidence="6 7">
    <name type="scientific">Amazonocrinis nigriterrae CENA67</name>
    <dbReference type="NCBI Taxonomy" id="2794033"/>
    <lineage>
        <taxon>Bacteria</taxon>
        <taxon>Bacillati</taxon>
        <taxon>Cyanobacteriota</taxon>
        <taxon>Cyanophyceae</taxon>
        <taxon>Nostocales</taxon>
        <taxon>Nostocaceae</taxon>
        <taxon>Amazonocrinis</taxon>
        <taxon>Amazonocrinis nigriterrae</taxon>
    </lineage>
</organism>
<dbReference type="GO" id="GO:0004930">
    <property type="term" value="F:G protein-coupled receptor activity"/>
    <property type="evidence" value="ECO:0007669"/>
    <property type="project" value="InterPro"/>
</dbReference>
<evidence type="ECO:0000256" key="3">
    <source>
        <dbReference type="ARBA" id="ARBA00022837"/>
    </source>
</evidence>
<keyword evidence="3" id="KW-0106">Calcium</keyword>
<dbReference type="InterPro" id="IPR003644">
    <property type="entry name" value="Calx_beta"/>
</dbReference>
<feature type="domain" description="PA14" evidence="5">
    <location>
        <begin position="316"/>
        <end position="453"/>
    </location>
</feature>
<keyword evidence="7" id="KW-1185">Reference proteome</keyword>
<dbReference type="EMBL" id="JAECZC010000089">
    <property type="protein sequence ID" value="MBH8566304.1"/>
    <property type="molecule type" value="Genomic_DNA"/>
</dbReference>
<dbReference type="Gene3D" id="3.90.182.10">
    <property type="entry name" value="Toxin - Anthrax Protective Antigen,domain 1"/>
    <property type="match status" value="2"/>
</dbReference>
<evidence type="ECO:0000259" key="5">
    <source>
        <dbReference type="PROSITE" id="PS51820"/>
    </source>
</evidence>
<dbReference type="GO" id="GO:0016020">
    <property type="term" value="C:membrane"/>
    <property type="evidence" value="ECO:0007669"/>
    <property type="project" value="InterPro"/>
</dbReference>
<evidence type="ECO:0000313" key="6">
    <source>
        <dbReference type="EMBL" id="MBH8566304.1"/>
    </source>
</evidence>
<gene>
    <name evidence="6" type="ORF">I8748_29815</name>
</gene>
<keyword evidence="2" id="KW-0677">Repeat</keyword>